<feature type="domain" description="THO complex subunitTHOC2 N-terminal" evidence="7">
    <location>
        <begin position="792"/>
        <end position="867"/>
    </location>
</feature>
<feature type="compositionally biased region" description="Low complexity" evidence="5">
    <location>
        <begin position="2194"/>
        <end position="2205"/>
    </location>
</feature>
<dbReference type="PANTHER" id="PTHR21597:SF0">
    <property type="entry name" value="THO COMPLEX SUBUNIT 2"/>
    <property type="match status" value="1"/>
</dbReference>
<comment type="caution">
    <text evidence="9">The sequence shown here is derived from an EMBL/GenBank/DDBJ whole genome shotgun (WGS) entry which is preliminary data.</text>
</comment>
<evidence type="ECO:0000313" key="10">
    <source>
        <dbReference type="Proteomes" id="UP000053317"/>
    </source>
</evidence>
<feature type="compositionally biased region" description="Pro residues" evidence="5">
    <location>
        <begin position="2293"/>
        <end position="2303"/>
    </location>
</feature>
<feature type="compositionally biased region" description="Basic and acidic residues" evidence="5">
    <location>
        <begin position="1857"/>
        <end position="1872"/>
    </location>
</feature>
<feature type="compositionally biased region" description="Gly residues" evidence="5">
    <location>
        <begin position="2350"/>
        <end position="2365"/>
    </location>
</feature>
<dbReference type="GO" id="GO:0000445">
    <property type="term" value="C:THO complex part of transcription export complex"/>
    <property type="evidence" value="ECO:0007669"/>
    <property type="project" value="TreeGrafter"/>
</dbReference>
<feature type="compositionally biased region" description="Basic and acidic residues" evidence="5">
    <location>
        <begin position="1663"/>
        <end position="1690"/>
    </location>
</feature>
<protein>
    <recommendedName>
        <fullName evidence="3">THO complex subunit 2</fullName>
    </recommendedName>
</protein>
<feature type="compositionally biased region" description="Low complexity" evidence="5">
    <location>
        <begin position="2109"/>
        <end position="2121"/>
    </location>
</feature>
<evidence type="ECO:0000259" key="7">
    <source>
        <dbReference type="Pfam" id="PF11732"/>
    </source>
</evidence>
<feature type="region of interest" description="Disordered" evidence="5">
    <location>
        <begin position="1098"/>
        <end position="1136"/>
    </location>
</feature>
<dbReference type="PANTHER" id="PTHR21597">
    <property type="entry name" value="THO2 PROTEIN"/>
    <property type="match status" value="1"/>
</dbReference>
<name>A0A0G2E0F8_PHACM</name>
<feature type="region of interest" description="Disordered" evidence="5">
    <location>
        <begin position="1591"/>
        <end position="2402"/>
    </location>
</feature>
<feature type="region of interest" description="Disordered" evidence="5">
    <location>
        <begin position="1478"/>
        <end position="1503"/>
    </location>
</feature>
<comment type="similarity">
    <text evidence="2">Belongs to the THOC2 family.</text>
</comment>
<feature type="compositionally biased region" description="Low complexity" evidence="5">
    <location>
        <begin position="1126"/>
        <end position="1136"/>
    </location>
</feature>
<feature type="domain" description="THO complex subunitTHOC2 C-terminal" evidence="6">
    <location>
        <begin position="1165"/>
        <end position="1463"/>
    </location>
</feature>
<feature type="compositionally biased region" description="Polar residues" evidence="5">
    <location>
        <begin position="2011"/>
        <end position="2025"/>
    </location>
</feature>
<proteinExistence type="inferred from homology"/>
<dbReference type="EMBL" id="LCWF01000160">
    <property type="protein sequence ID" value="KKY16567.1"/>
    <property type="molecule type" value="Genomic_DNA"/>
</dbReference>
<feature type="compositionally biased region" description="Polar residues" evidence="5">
    <location>
        <begin position="1491"/>
        <end position="1500"/>
    </location>
</feature>
<feature type="compositionally biased region" description="Low complexity" evidence="5">
    <location>
        <begin position="1946"/>
        <end position="1955"/>
    </location>
</feature>
<feature type="compositionally biased region" description="Basic and acidic residues" evidence="5">
    <location>
        <begin position="2122"/>
        <end position="2191"/>
    </location>
</feature>
<feature type="compositionally biased region" description="Basic and acidic residues" evidence="5">
    <location>
        <begin position="1641"/>
        <end position="1654"/>
    </location>
</feature>
<feature type="compositionally biased region" description="Polar residues" evidence="5">
    <location>
        <begin position="2248"/>
        <end position="2259"/>
    </location>
</feature>
<dbReference type="GO" id="GO:0003729">
    <property type="term" value="F:mRNA binding"/>
    <property type="evidence" value="ECO:0007669"/>
    <property type="project" value="TreeGrafter"/>
</dbReference>
<evidence type="ECO:0000259" key="8">
    <source>
        <dbReference type="Pfam" id="PF16134"/>
    </source>
</evidence>
<keyword evidence="4" id="KW-0539">Nucleus</keyword>
<feature type="compositionally biased region" description="Acidic residues" evidence="5">
    <location>
        <begin position="1528"/>
        <end position="1537"/>
    </location>
</feature>
<feature type="compositionally biased region" description="Basic and acidic residues" evidence="5">
    <location>
        <begin position="1788"/>
        <end position="1802"/>
    </location>
</feature>
<feature type="compositionally biased region" description="Basic and acidic residues" evidence="5">
    <location>
        <begin position="1811"/>
        <end position="1838"/>
    </location>
</feature>
<feature type="compositionally biased region" description="Basic and acidic residues" evidence="5">
    <location>
        <begin position="2387"/>
        <end position="2396"/>
    </location>
</feature>
<feature type="compositionally biased region" description="Basic and acidic residues" evidence="5">
    <location>
        <begin position="513"/>
        <end position="522"/>
    </location>
</feature>
<evidence type="ECO:0000259" key="6">
    <source>
        <dbReference type="Pfam" id="PF11262"/>
    </source>
</evidence>
<dbReference type="Pfam" id="PF11732">
    <property type="entry name" value="Thoc2"/>
    <property type="match status" value="1"/>
</dbReference>
<feature type="region of interest" description="Disordered" evidence="5">
    <location>
        <begin position="1"/>
        <end position="48"/>
    </location>
</feature>
<feature type="compositionally biased region" description="Polar residues" evidence="5">
    <location>
        <begin position="2215"/>
        <end position="2224"/>
    </location>
</feature>
<reference evidence="9 10" key="2">
    <citation type="submission" date="2015-05" db="EMBL/GenBank/DDBJ databases">
        <authorList>
            <person name="Morales-Cruz A."/>
            <person name="Amrine K.C."/>
            <person name="Cantu D."/>
        </authorList>
    </citation>
    <scope>NUCLEOTIDE SEQUENCE [LARGE SCALE GENOMIC DNA]</scope>
    <source>
        <strain evidence="9">UCRPC4</strain>
    </source>
</reference>
<feature type="compositionally biased region" description="Low complexity" evidence="5">
    <location>
        <begin position="2026"/>
        <end position="2044"/>
    </location>
</feature>
<dbReference type="OrthoDB" id="29024at2759"/>
<evidence type="ECO:0000256" key="2">
    <source>
        <dbReference type="ARBA" id="ARBA00007857"/>
    </source>
</evidence>
<dbReference type="InterPro" id="IPR040007">
    <property type="entry name" value="Tho2"/>
</dbReference>
<dbReference type="InterPro" id="IPR021418">
    <property type="entry name" value="THO_THOC2_C"/>
</dbReference>
<dbReference type="GO" id="GO:0006397">
    <property type="term" value="P:mRNA processing"/>
    <property type="evidence" value="ECO:0007669"/>
    <property type="project" value="InterPro"/>
</dbReference>
<dbReference type="InterPro" id="IPR032302">
    <property type="entry name" value="THOC2_N"/>
</dbReference>
<feature type="compositionally biased region" description="Basic and acidic residues" evidence="5">
    <location>
        <begin position="2097"/>
        <end position="2108"/>
    </location>
</feature>
<evidence type="ECO:0000256" key="4">
    <source>
        <dbReference type="ARBA" id="ARBA00023242"/>
    </source>
</evidence>
<dbReference type="Proteomes" id="UP000053317">
    <property type="component" value="Unassembled WGS sequence"/>
</dbReference>
<evidence type="ECO:0000256" key="5">
    <source>
        <dbReference type="SAM" id="MobiDB-lite"/>
    </source>
</evidence>
<feature type="compositionally biased region" description="Basic and acidic residues" evidence="5">
    <location>
        <begin position="2305"/>
        <end position="2315"/>
    </location>
</feature>
<evidence type="ECO:0000256" key="1">
    <source>
        <dbReference type="ARBA" id="ARBA00004123"/>
    </source>
</evidence>
<feature type="compositionally biased region" description="Basic and acidic residues" evidence="5">
    <location>
        <begin position="2261"/>
        <end position="2289"/>
    </location>
</feature>
<comment type="subcellular location">
    <subcellularLocation>
        <location evidence="1">Nucleus</location>
    </subcellularLocation>
</comment>
<feature type="compositionally biased region" description="Basic and acidic residues" evidence="5">
    <location>
        <begin position="1698"/>
        <end position="1738"/>
    </location>
</feature>
<evidence type="ECO:0000256" key="3">
    <source>
        <dbReference type="ARBA" id="ARBA00019596"/>
    </source>
</evidence>
<feature type="region of interest" description="Disordered" evidence="5">
    <location>
        <begin position="1516"/>
        <end position="1575"/>
    </location>
</feature>
<gene>
    <name evidence="9" type="ORF">UCRPC4_g05904</name>
</gene>
<keyword evidence="10" id="KW-1185">Reference proteome</keyword>
<dbReference type="InterPro" id="IPR021726">
    <property type="entry name" value="THO_THOC2_N"/>
</dbReference>
<organism evidence="9 10">
    <name type="scientific">Phaeomoniella chlamydospora</name>
    <name type="common">Phaeoacremonium chlamydosporum</name>
    <dbReference type="NCBI Taxonomy" id="158046"/>
    <lineage>
        <taxon>Eukaryota</taxon>
        <taxon>Fungi</taxon>
        <taxon>Dikarya</taxon>
        <taxon>Ascomycota</taxon>
        <taxon>Pezizomycotina</taxon>
        <taxon>Eurotiomycetes</taxon>
        <taxon>Chaetothyriomycetidae</taxon>
        <taxon>Phaeomoniellales</taxon>
        <taxon>Phaeomoniellaceae</taxon>
        <taxon>Phaeomoniella</taxon>
    </lineage>
</organism>
<dbReference type="GO" id="GO:0006406">
    <property type="term" value="P:mRNA export from nucleus"/>
    <property type="evidence" value="ECO:0007669"/>
    <property type="project" value="InterPro"/>
</dbReference>
<feature type="compositionally biased region" description="Low complexity" evidence="5">
    <location>
        <begin position="1974"/>
        <end position="1989"/>
    </location>
</feature>
<dbReference type="Pfam" id="PF11262">
    <property type="entry name" value="Tho2"/>
    <property type="match status" value="1"/>
</dbReference>
<dbReference type="Pfam" id="PF16134">
    <property type="entry name" value="THOC2_N"/>
    <property type="match status" value="1"/>
</dbReference>
<feature type="compositionally biased region" description="Polar residues" evidence="5">
    <location>
        <begin position="1112"/>
        <end position="1125"/>
    </location>
</feature>
<feature type="region of interest" description="Disordered" evidence="5">
    <location>
        <begin position="491"/>
        <end position="527"/>
    </location>
</feature>
<evidence type="ECO:0000313" key="9">
    <source>
        <dbReference type="EMBL" id="KKY16567.1"/>
    </source>
</evidence>
<feature type="compositionally biased region" description="Low complexity" evidence="5">
    <location>
        <begin position="1764"/>
        <end position="1773"/>
    </location>
</feature>
<feature type="domain" description="THO complex subunit 2 N-terminal" evidence="8">
    <location>
        <begin position="56"/>
        <end position="790"/>
    </location>
</feature>
<reference evidence="9 10" key="1">
    <citation type="submission" date="2015-05" db="EMBL/GenBank/DDBJ databases">
        <title>Distinctive expansion of gene families associated with plant cell wall degradation and secondary metabolism in the genomes of grapevine trunk pathogens.</title>
        <authorList>
            <person name="Lawrence D.P."/>
            <person name="Travadon R."/>
            <person name="Rolshausen P.E."/>
            <person name="Baumgartner K."/>
        </authorList>
    </citation>
    <scope>NUCLEOTIDE SEQUENCE [LARGE SCALE GENOMIC DNA]</scope>
    <source>
        <strain evidence="9">UCRPC4</strain>
    </source>
</reference>
<accession>A0A0G2E0F8</accession>
<sequence length="2402" mass="265879">MSPPPPTKVPASIAPESREVTATPQPVTRPATPQKKPPGPEDIAPKEPRPFAYEYVTEQTLASWETQGRATLLEIVKTAIQQSNALLISSLLQEITVSGLDGRLDPASAGDVVKQMIAMNESAHGTYAGTKDEASAGKLDVKTLFLDTLSVLTESEASTVVARTLVSETGISPEAMREELDSTLLQSLGLIRDTFARMGIRKQTNLLYRQANFNLLREESEGFAKLMTELFATSERGPATEVVEETVERVKAMIGAFDLDVGKTLDVVLDIFGSVLVKQCRFFVKFLRKSPWWPREGGVMSSHGPDSLRVGGLPHWAQPEYSLFSEKEKSEHQDLVDERDRRFWKRARQVGLKAFFELGGRLAGDGYSNGTMAEEDDTKKWIEETGTLPPQGNRDAAQLLGFKLRFYSSSSARSQSDTLPDNLIYLSALLIKIGFVSLKDLYPHLWRADEDMEVLCQQKQKEKVERELAARPGAGAKNALLMAGALADDTLPPPVPNRLREVEARSSTPSKLSEPDKTKPVGDIEDNLPEPIDQKVSLLKSLLTIGALPESLYILGRFPWILDLYPDLPEYIHRIIHHSISKVYEPLDPLKDRHSLRDQRRLTDEQAGLPKGQIKLVEAPVRKTMKWALLDKEDSSIDGVDYRFYWDDWNDNVPVCQTVDDVFTLCDTFVNLSGVRIGQDTSLLVKFVRIGKYSMATDTSESNSARWIKLCKRLLVPALSLTKANPGVINEVWDLISLFSRETRYSMYTEWSSGRTSKTPPIKVAFDLARSETKDVLKRLSKTNLKPTARTLAKIAYANPHVAINVALGQIEAYDNFAEVVTEGARYFTILGYDVLSWSLISALGRAGRSRVQEGGLLTSRWLAALALFAGKVFRRYSTISPVPILQYVAHQLRIGNSTDLIVLEQMILFMAGIVTDTNYNESQLQAMGGGPLLQSQTILQLLDKRHEPTVKASSRRLMRALRDSGLVGQLLVLIAQQRRKCVYSIDDVDAPLKLLGNLLDEIHRILVQYLDLLRSNLTLEEFTSFVPGISDLIIAYGIEPEVAFWICRPSISHQMMEYERNNPDMFDKKKPELLVKESADADVDMKDGDNDIEIEKTQMTSNGTEPEKSHSTATANGVESTTTASLKESSLSPEPPLSISKVWHPVLEDLMESIKPGVPEDVSNIIGLPFYTTFWQLSLYDLNIPGAAYEAELTRQNKQIVSNNSDRSDLKRRDERKKLLADLIDDLLAENRQHLKSFADTKGRLLREKEHWFSDMFQKHESLNIALMERCFLPRIALSPLDAFFCFKMIKFMHANGTPNFRTLGFYDLIFREARLTSLVFSCSSKEADNLGRFLNEVLRDLTRWHKDKVVYDREACGSKKQLPGFAKKVAANGKPETFLDYEDFRKILYKWHTVLHKALKNCLISTDYMHIRNAISVLKAISQHFPAVNWIGTSLQTTVSDLQKSDKEDVRVPSAALMGDLNRREKDWMIPQAFRQGDEPSVAPINKAVSPQPSSKSLDATAAEFQPAAATVANGGFTDTSATGAEDGEVDDTDMADANAQNPQGDATLSEVKVESTTNVSEEESAAITKAAETKAMEDAASIAVNDEIQRPDSSNAAGKEPQQPASRLDPSRSVNVPKRPDPTRSSSNLTPKATLPNRPDRPESRTSRPNDARLPSRPPDPLHDRRDQRADVARSDRYEDRNRDRTSHIANGLRTSERLSHDLHDNREPSYRDHPEDRLRQSSSRDTKSRDEHHGRAYPGSEAYTRRGDTRESAMAPPYVAASQAAHSAAINPERAALIGQATSDRPDSSKGGKDERGPRGSRPSSPRRNEDRTSRNEQDSRPRNDEPRLLREDFAAQVSSSRQPLVDMNYGRLNEDSRPSRRRDDALDRPTSSTSHASGPRTRNPPSGPSQDRQYSDRLPPSGPGRSQARGMSGQDHGTSSLAPQASPDVSGIHPDRLKAFQSPSSEAQSSRQERSDTRTAQNSPPGAPAGPRGAPSNAPSGPSPTTRAPPSGPQFADGGRGRGQRNALSAVNNTLQQAGQGTSIRGRGAARAASISTSAQSGPSTPVPGPRPDQFDGDSGSKPDLFPSSDRHSESKSGYPSEGSQRPLPAGRRGDLIDEEHASARGSGRHSTSSRGHSPERESGNIRREREREREREHGREDRDRRDSHRDRDRDRERAPDGHRERERDRERELRDPGVSRREERMGGAPAASQPTTAPTRRSGRRDDSISQSSPQTQPHPRGGPLPPQSFEAENARRGGTGPSSNYPPRGNTNDRSYDSRDRDIRDRPQSRSNDRDYDRDGANGRKGPPPPPPPPSGPSRDRDRDRDHPPSGPSNNNTPSSITPQKRGRPPSDDAPSANDGSSGNRGYGSGYGSGGRGPGPRNSSGAYSGSHTGGGPNSRNETRGPSESKRPRRGP</sequence>